<feature type="transmembrane region" description="Helical" evidence="1">
    <location>
        <begin position="94"/>
        <end position="111"/>
    </location>
</feature>
<keyword evidence="1" id="KW-1133">Transmembrane helix</keyword>
<evidence type="ECO:0000256" key="1">
    <source>
        <dbReference type="SAM" id="Phobius"/>
    </source>
</evidence>
<evidence type="ECO:0000313" key="3">
    <source>
        <dbReference type="Proteomes" id="UP000298493"/>
    </source>
</evidence>
<reference evidence="2 3" key="1">
    <citation type="submission" date="2019-04" db="EMBL/GenBank/DDBJ databases">
        <title>High contiguity whole genome sequence and gene annotation resource for two Venturia nashicola isolates.</title>
        <authorList>
            <person name="Prokchorchik M."/>
            <person name="Won K."/>
            <person name="Lee Y."/>
            <person name="Choi E.D."/>
            <person name="Segonzac C."/>
            <person name="Sohn K.H."/>
        </authorList>
    </citation>
    <scope>NUCLEOTIDE SEQUENCE [LARGE SCALE GENOMIC DNA]</scope>
    <source>
        <strain evidence="2 3">PRI2</strain>
    </source>
</reference>
<dbReference type="AlphaFoldDB" id="A0A4Z1NLN3"/>
<evidence type="ECO:0000313" key="2">
    <source>
        <dbReference type="EMBL" id="TID15633.1"/>
    </source>
</evidence>
<gene>
    <name evidence="2" type="ORF">E6O75_ATG07961</name>
</gene>
<comment type="caution">
    <text evidence="2">The sequence shown here is derived from an EMBL/GenBank/DDBJ whole genome shotgun (WGS) entry which is preliminary data.</text>
</comment>
<organism evidence="2 3">
    <name type="scientific">Venturia nashicola</name>
    <dbReference type="NCBI Taxonomy" id="86259"/>
    <lineage>
        <taxon>Eukaryota</taxon>
        <taxon>Fungi</taxon>
        <taxon>Dikarya</taxon>
        <taxon>Ascomycota</taxon>
        <taxon>Pezizomycotina</taxon>
        <taxon>Dothideomycetes</taxon>
        <taxon>Pleosporomycetidae</taxon>
        <taxon>Venturiales</taxon>
        <taxon>Venturiaceae</taxon>
        <taxon>Venturia</taxon>
    </lineage>
</organism>
<keyword evidence="3" id="KW-1185">Reference proteome</keyword>
<feature type="transmembrane region" description="Helical" evidence="1">
    <location>
        <begin position="221"/>
        <end position="245"/>
    </location>
</feature>
<sequence>MAGRKLRKEGKEEMRHKRELTHTSCRAVESFAMFKEERARKELQANDQDDPRLPLLMTLHADWRLIEPSIGGGIRNLAHNSGKLSLRGHSLKDVLLVVFLAQIALLFQAVVDVDEFGVFILRGHRIDKLGNLLFIFAISAVQARTPIKSVVEVSCKVDIHIDVLAQTTRSVSNWAGAGVVEVGKMSPLPPGFHGHAVRSSVAEHGHLRCDHISGCIVVVDILIFFFHFVVVGVLFSLFFLVILFLREKVLSKVAFSQDVAWQRWEDRRGCFAQLIGIPVMPGKEEFPDVLACLKVVPDLRHHEVELLEQLHDLRWKILWCS</sequence>
<protein>
    <submittedName>
        <fullName evidence="2">Uncharacterized protein</fullName>
    </submittedName>
</protein>
<dbReference type="EMBL" id="SNSC02000020">
    <property type="protein sequence ID" value="TID15633.1"/>
    <property type="molecule type" value="Genomic_DNA"/>
</dbReference>
<keyword evidence="1" id="KW-0472">Membrane</keyword>
<name>A0A4Z1NLN3_9PEZI</name>
<accession>A0A4Z1NLN3</accession>
<dbReference type="Proteomes" id="UP000298493">
    <property type="component" value="Unassembled WGS sequence"/>
</dbReference>
<proteinExistence type="predicted"/>
<keyword evidence="1" id="KW-0812">Transmembrane</keyword>